<keyword evidence="1" id="KW-1133">Transmembrane helix</keyword>
<evidence type="ECO:0000313" key="3">
    <source>
        <dbReference type="Proteomes" id="UP000707451"/>
    </source>
</evidence>
<accession>A0A9P7XPT5</accession>
<protein>
    <submittedName>
        <fullName evidence="2">Uncharacterized protein</fullName>
    </submittedName>
</protein>
<sequence>MDQADSEQLVVGQDARNKRRRLLKWLSIGLTVLSVIGISIVIAYPLAKRRPAAKFDFPTTVTIDDTRVHLVFGEGNGNMVTEAIIETGEVEHVTVQITESYVSDRTNIDNKDKVLDPVVKFDNVKSDTGTLVRYTVASKYHPEDSAQFKVLISFPRLFDGELTIDGTTLDINTWNLGNANLRLLHLSTDIGNITFHNGSRTDSGYGIYQPTMRTKALYANIRQRGSILLNSPMVAAEYSRDFHAHLETREGDITFEALTNMFSSTPHGEPWYPTEPTETLHYFNLVAHKGNIDFDIRFDGVYIGPWYIGTTRIDAKADSGSIQGNLRIGRLVNAFVVMQATHGCDLRLSNNFLGLLSLISSTGNAIVVPSPHNTDVFTDLRHPQRGLKYIFKYMDGEPYYVDTLSLKTLNGDAGVYFEDYVFDDDGYGNVSTIRHY</sequence>
<reference evidence="2" key="1">
    <citation type="submission" date="2021-06" db="EMBL/GenBank/DDBJ databases">
        <title>Genome Sequence of Mortierella hyaline Strain SCG-10, a Cold-Adapted, Nitrate-Reducing Fungus Isolated from Soil in Minnesota, USA.</title>
        <authorList>
            <person name="Aldossari N."/>
        </authorList>
    </citation>
    <scope>NUCLEOTIDE SEQUENCE</scope>
    <source>
        <strain evidence="2">SCG-10</strain>
    </source>
</reference>
<dbReference type="OrthoDB" id="2392228at2759"/>
<dbReference type="Proteomes" id="UP000707451">
    <property type="component" value="Unassembled WGS sequence"/>
</dbReference>
<evidence type="ECO:0000313" key="2">
    <source>
        <dbReference type="EMBL" id="KAG9065190.1"/>
    </source>
</evidence>
<comment type="caution">
    <text evidence="2">The sequence shown here is derived from an EMBL/GenBank/DDBJ whole genome shotgun (WGS) entry which is preliminary data.</text>
</comment>
<keyword evidence="3" id="KW-1185">Reference proteome</keyword>
<organism evidence="2 3">
    <name type="scientific">Linnemannia hyalina</name>
    <dbReference type="NCBI Taxonomy" id="64524"/>
    <lineage>
        <taxon>Eukaryota</taxon>
        <taxon>Fungi</taxon>
        <taxon>Fungi incertae sedis</taxon>
        <taxon>Mucoromycota</taxon>
        <taxon>Mortierellomycotina</taxon>
        <taxon>Mortierellomycetes</taxon>
        <taxon>Mortierellales</taxon>
        <taxon>Mortierellaceae</taxon>
        <taxon>Linnemannia</taxon>
    </lineage>
</organism>
<dbReference type="EMBL" id="JAHRHY010000012">
    <property type="protein sequence ID" value="KAG9065190.1"/>
    <property type="molecule type" value="Genomic_DNA"/>
</dbReference>
<name>A0A9P7XPT5_9FUNG</name>
<keyword evidence="1" id="KW-0812">Transmembrane</keyword>
<feature type="transmembrane region" description="Helical" evidence="1">
    <location>
        <begin position="25"/>
        <end position="47"/>
    </location>
</feature>
<dbReference type="AlphaFoldDB" id="A0A9P7XPT5"/>
<gene>
    <name evidence="2" type="ORF">KI688_002513</name>
</gene>
<proteinExistence type="predicted"/>
<keyword evidence="1" id="KW-0472">Membrane</keyword>
<evidence type="ECO:0000256" key="1">
    <source>
        <dbReference type="SAM" id="Phobius"/>
    </source>
</evidence>